<dbReference type="STRING" id="1116391.PM3016_2069"/>
<accession>H6NCN8</accession>
<reference evidence="3 4" key="1">
    <citation type="journal article" date="2012" name="J. Bacteriol.">
        <title>Complete Genome Sequence of Paenibacillus mucilaginosus 3016, a Bacterium Functional as Microbial Fertilizer.</title>
        <authorList>
            <person name="Ma M."/>
            <person name="Wang Z."/>
            <person name="Li L."/>
            <person name="Jiang X."/>
            <person name="Guan D."/>
            <person name="Cao F."/>
            <person name="Chen H."/>
            <person name="Wang X."/>
            <person name="Shen D."/>
            <person name="Du B."/>
            <person name="Li J."/>
        </authorList>
    </citation>
    <scope>NUCLEOTIDE SEQUENCE [LARGE SCALE GENOMIC DNA]</scope>
    <source>
        <strain evidence="3 4">3016</strain>
    </source>
</reference>
<proteinExistence type="predicted"/>
<name>H6NCN8_9BACL</name>
<dbReference type="InterPro" id="IPR000683">
    <property type="entry name" value="Gfo/Idh/MocA-like_OxRdtase_N"/>
</dbReference>
<dbReference type="PANTHER" id="PTHR43818:SF11">
    <property type="entry name" value="BCDNA.GH03377"/>
    <property type="match status" value="1"/>
</dbReference>
<dbReference type="AlphaFoldDB" id="H6NCN8"/>
<dbReference type="Proteomes" id="UP000007523">
    <property type="component" value="Chromosome"/>
</dbReference>
<keyword evidence="4" id="KW-1185">Reference proteome</keyword>
<dbReference type="KEGG" id="pmq:PM3016_2069"/>
<evidence type="ECO:0000313" key="3">
    <source>
        <dbReference type="EMBL" id="AFC28967.1"/>
    </source>
</evidence>
<dbReference type="Gene3D" id="3.40.50.720">
    <property type="entry name" value="NAD(P)-binding Rossmann-like Domain"/>
    <property type="match status" value="1"/>
</dbReference>
<dbReference type="InterPro" id="IPR036291">
    <property type="entry name" value="NAD(P)-bd_dom_sf"/>
</dbReference>
<evidence type="ECO:0000259" key="2">
    <source>
        <dbReference type="Pfam" id="PF01408"/>
    </source>
</evidence>
<dbReference type="Gene3D" id="3.30.360.10">
    <property type="entry name" value="Dihydrodipicolinate Reductase, domain 2"/>
    <property type="match status" value="1"/>
</dbReference>
<organism evidence="3 4">
    <name type="scientific">Paenibacillus mucilaginosus 3016</name>
    <dbReference type="NCBI Taxonomy" id="1116391"/>
    <lineage>
        <taxon>Bacteria</taxon>
        <taxon>Bacillati</taxon>
        <taxon>Bacillota</taxon>
        <taxon>Bacilli</taxon>
        <taxon>Bacillales</taxon>
        <taxon>Paenibacillaceae</taxon>
        <taxon>Paenibacillus</taxon>
    </lineage>
</organism>
<dbReference type="SUPFAM" id="SSF55347">
    <property type="entry name" value="Glyceraldehyde-3-phosphate dehydrogenase-like, C-terminal domain"/>
    <property type="match status" value="1"/>
</dbReference>
<dbReference type="PANTHER" id="PTHR43818">
    <property type="entry name" value="BCDNA.GH03377"/>
    <property type="match status" value="1"/>
</dbReference>
<dbReference type="GO" id="GO:0000166">
    <property type="term" value="F:nucleotide binding"/>
    <property type="evidence" value="ECO:0007669"/>
    <property type="project" value="InterPro"/>
</dbReference>
<protein>
    <submittedName>
        <fullName evidence="3">GFO/IDH/MocA family dehydrogenase</fullName>
    </submittedName>
</protein>
<dbReference type="EMBL" id="CP003235">
    <property type="protein sequence ID" value="AFC28967.1"/>
    <property type="molecule type" value="Genomic_DNA"/>
</dbReference>
<feature type="domain" description="Gfo/Idh/MocA-like oxidoreductase N-terminal" evidence="2">
    <location>
        <begin position="12"/>
        <end position="116"/>
    </location>
</feature>
<dbReference type="Pfam" id="PF01408">
    <property type="entry name" value="GFO_IDH_MocA"/>
    <property type="match status" value="1"/>
</dbReference>
<gene>
    <name evidence="3" type="ORF">PM3016_2069</name>
</gene>
<dbReference type="InterPro" id="IPR050463">
    <property type="entry name" value="Gfo/Idh/MocA_oxidrdct_glycsds"/>
</dbReference>
<evidence type="ECO:0000313" key="4">
    <source>
        <dbReference type="Proteomes" id="UP000007523"/>
    </source>
</evidence>
<dbReference type="HOGENOM" id="CLU_756022_0_0_9"/>
<keyword evidence="1" id="KW-0560">Oxidoreductase</keyword>
<sequence>MTYQREFKQRLSVAVIGAGNHAYRNIIPCLHHLPVRLQAICDLNEELARETAGQFGCRAYMNPADLFEQEELDAVFLCVSPKLHPYLAMEAFEAGVHVWMEKPVSMRAYEVERMIEKRSGLVSVAGFKKAFMPSTEKAIEIAHSDSYGNLQSMLAVYPMSIPDHGREVLESGQFTDWLGNGVHPLSLMLAVGGDVEAVTVHHSRSGRGVCLLDFAGGAVGNFHMASGPHPIERYSFYGNNWHLEIENSLRVTLQRGIPHEYNKTWNYVPEGTDTGAIVWEPQNHLATLENKALFTQGMYGEMKYFCDCILEGRQPQRGSLEFALKLMKVYEAALLSNGKTIAIS</sequence>
<dbReference type="GO" id="GO:0016491">
    <property type="term" value="F:oxidoreductase activity"/>
    <property type="evidence" value="ECO:0007669"/>
    <property type="project" value="UniProtKB-KW"/>
</dbReference>
<dbReference type="SUPFAM" id="SSF51735">
    <property type="entry name" value="NAD(P)-binding Rossmann-fold domains"/>
    <property type="match status" value="1"/>
</dbReference>
<evidence type="ECO:0000256" key="1">
    <source>
        <dbReference type="ARBA" id="ARBA00023002"/>
    </source>
</evidence>